<evidence type="ECO:0000313" key="1">
    <source>
        <dbReference type="EMBL" id="JAD96170.1"/>
    </source>
</evidence>
<protein>
    <submittedName>
        <fullName evidence="1">Uncharacterized protein</fullName>
    </submittedName>
</protein>
<name>A0A0A9EE95_ARUDO</name>
<dbReference type="EMBL" id="GBRH01201725">
    <property type="protein sequence ID" value="JAD96170.1"/>
    <property type="molecule type" value="Transcribed_RNA"/>
</dbReference>
<sequence>MFLVLLPRRTAIAVSNMPNACTTSGLIKGLFSTCCTGSTG</sequence>
<reference evidence="1" key="1">
    <citation type="submission" date="2014-09" db="EMBL/GenBank/DDBJ databases">
        <authorList>
            <person name="Magalhaes I.L.F."/>
            <person name="Oliveira U."/>
            <person name="Santos F.R."/>
            <person name="Vidigal T.H.D.A."/>
            <person name="Brescovit A.D."/>
            <person name="Santos A.J."/>
        </authorList>
    </citation>
    <scope>NUCLEOTIDE SEQUENCE</scope>
    <source>
        <tissue evidence="1">Shoot tissue taken approximately 20 cm above the soil surface</tissue>
    </source>
</reference>
<organism evidence="1">
    <name type="scientific">Arundo donax</name>
    <name type="common">Giant reed</name>
    <name type="synonym">Donax arundinaceus</name>
    <dbReference type="NCBI Taxonomy" id="35708"/>
    <lineage>
        <taxon>Eukaryota</taxon>
        <taxon>Viridiplantae</taxon>
        <taxon>Streptophyta</taxon>
        <taxon>Embryophyta</taxon>
        <taxon>Tracheophyta</taxon>
        <taxon>Spermatophyta</taxon>
        <taxon>Magnoliopsida</taxon>
        <taxon>Liliopsida</taxon>
        <taxon>Poales</taxon>
        <taxon>Poaceae</taxon>
        <taxon>PACMAD clade</taxon>
        <taxon>Arundinoideae</taxon>
        <taxon>Arundineae</taxon>
        <taxon>Arundo</taxon>
    </lineage>
</organism>
<reference evidence="1" key="2">
    <citation type="journal article" date="2015" name="Data Brief">
        <title>Shoot transcriptome of the giant reed, Arundo donax.</title>
        <authorList>
            <person name="Barrero R.A."/>
            <person name="Guerrero F.D."/>
            <person name="Moolhuijzen P."/>
            <person name="Goolsby J.A."/>
            <person name="Tidwell J."/>
            <person name="Bellgard S.E."/>
            <person name="Bellgard M.I."/>
        </authorList>
    </citation>
    <scope>NUCLEOTIDE SEQUENCE</scope>
    <source>
        <tissue evidence="1">Shoot tissue taken approximately 20 cm above the soil surface</tissue>
    </source>
</reference>
<dbReference type="AlphaFoldDB" id="A0A0A9EE95"/>
<proteinExistence type="predicted"/>
<accession>A0A0A9EE95</accession>